<keyword evidence="2" id="KW-1185">Reference proteome</keyword>
<gene>
    <name evidence="1" type="ORF">CTI12_AA161820</name>
</gene>
<comment type="caution">
    <text evidence="1">The sequence shown here is derived from an EMBL/GenBank/DDBJ whole genome shotgun (WGS) entry which is preliminary data.</text>
</comment>
<protein>
    <submittedName>
        <fullName evidence="1">Uncharacterized protein</fullName>
    </submittedName>
</protein>
<dbReference type="EMBL" id="PKPP01001297">
    <property type="protein sequence ID" value="PWA83849.1"/>
    <property type="molecule type" value="Genomic_DNA"/>
</dbReference>
<name>A0A2U1PDQ6_ARTAN</name>
<organism evidence="1 2">
    <name type="scientific">Artemisia annua</name>
    <name type="common">Sweet wormwood</name>
    <dbReference type="NCBI Taxonomy" id="35608"/>
    <lineage>
        <taxon>Eukaryota</taxon>
        <taxon>Viridiplantae</taxon>
        <taxon>Streptophyta</taxon>
        <taxon>Embryophyta</taxon>
        <taxon>Tracheophyta</taxon>
        <taxon>Spermatophyta</taxon>
        <taxon>Magnoliopsida</taxon>
        <taxon>eudicotyledons</taxon>
        <taxon>Gunneridae</taxon>
        <taxon>Pentapetalae</taxon>
        <taxon>asterids</taxon>
        <taxon>campanulids</taxon>
        <taxon>Asterales</taxon>
        <taxon>Asteraceae</taxon>
        <taxon>Asteroideae</taxon>
        <taxon>Anthemideae</taxon>
        <taxon>Artemisiinae</taxon>
        <taxon>Artemisia</taxon>
    </lineage>
</organism>
<evidence type="ECO:0000313" key="2">
    <source>
        <dbReference type="Proteomes" id="UP000245207"/>
    </source>
</evidence>
<evidence type="ECO:0000313" key="1">
    <source>
        <dbReference type="EMBL" id="PWA83849.1"/>
    </source>
</evidence>
<dbReference type="Proteomes" id="UP000245207">
    <property type="component" value="Unassembled WGS sequence"/>
</dbReference>
<reference evidence="1 2" key="1">
    <citation type="journal article" date="2018" name="Mol. Plant">
        <title>The genome of Artemisia annua provides insight into the evolution of Asteraceae family and artemisinin biosynthesis.</title>
        <authorList>
            <person name="Shen Q."/>
            <person name="Zhang L."/>
            <person name="Liao Z."/>
            <person name="Wang S."/>
            <person name="Yan T."/>
            <person name="Shi P."/>
            <person name="Liu M."/>
            <person name="Fu X."/>
            <person name="Pan Q."/>
            <person name="Wang Y."/>
            <person name="Lv Z."/>
            <person name="Lu X."/>
            <person name="Zhang F."/>
            <person name="Jiang W."/>
            <person name="Ma Y."/>
            <person name="Chen M."/>
            <person name="Hao X."/>
            <person name="Li L."/>
            <person name="Tang Y."/>
            <person name="Lv G."/>
            <person name="Zhou Y."/>
            <person name="Sun X."/>
            <person name="Brodelius P.E."/>
            <person name="Rose J.K.C."/>
            <person name="Tang K."/>
        </authorList>
    </citation>
    <scope>NUCLEOTIDE SEQUENCE [LARGE SCALE GENOMIC DNA]</scope>
    <source>
        <strain evidence="2">cv. Huhao1</strain>
        <tissue evidence="1">Leaf</tissue>
    </source>
</reference>
<sequence length="79" mass="9292">MSILIRKTVTWTNAELQEFKRWKCFQDPVLDRLNGINVTNWLIEKVNGGEKSYVIPWELKKSVKAIKEADCLVVEIERE</sequence>
<dbReference type="AlphaFoldDB" id="A0A2U1PDQ6"/>
<dbReference type="OrthoDB" id="1913335at2759"/>
<accession>A0A2U1PDQ6</accession>
<proteinExistence type="predicted"/>